<dbReference type="PANTHER" id="PTHR12187:SF11">
    <property type="entry name" value="PHOSPHATIDYLINOSITOL-3,4-BISPHOSPHATE 4-PHOSPHATASE"/>
    <property type="match status" value="1"/>
</dbReference>
<protein>
    <submittedName>
        <fullName evidence="5">Putative inositol-polyphosphate 4-phosphatase</fullName>
    </submittedName>
</protein>
<feature type="domain" description="PH" evidence="4">
    <location>
        <begin position="18"/>
        <end position="119"/>
    </location>
</feature>
<feature type="compositionally biased region" description="Low complexity" evidence="3">
    <location>
        <begin position="634"/>
        <end position="644"/>
    </location>
</feature>
<dbReference type="InterPro" id="IPR001849">
    <property type="entry name" value="PH_domain"/>
</dbReference>
<dbReference type="AlphaFoldDB" id="A0A131Y0X4"/>
<accession>A0A131Y0X4</accession>
<dbReference type="SMART" id="SM00233">
    <property type="entry name" value="PH"/>
    <property type="match status" value="1"/>
</dbReference>
<dbReference type="InterPro" id="IPR011993">
    <property type="entry name" value="PH-like_dom_sf"/>
</dbReference>
<dbReference type="CDD" id="cd13258">
    <property type="entry name" value="PH_PLEKHJ1"/>
    <property type="match status" value="1"/>
</dbReference>
<organism evidence="5">
    <name type="scientific">Ixodes ricinus</name>
    <name type="common">Common tick</name>
    <name type="synonym">Acarus ricinus</name>
    <dbReference type="NCBI Taxonomy" id="34613"/>
    <lineage>
        <taxon>Eukaryota</taxon>
        <taxon>Metazoa</taxon>
        <taxon>Ecdysozoa</taxon>
        <taxon>Arthropoda</taxon>
        <taxon>Chelicerata</taxon>
        <taxon>Arachnida</taxon>
        <taxon>Acari</taxon>
        <taxon>Parasitiformes</taxon>
        <taxon>Ixodida</taxon>
        <taxon>Ixodoidea</taxon>
        <taxon>Ixodidae</taxon>
        <taxon>Ixodinae</taxon>
        <taxon>Ixodes</taxon>
    </lineage>
</organism>
<reference evidence="5" key="1">
    <citation type="submission" date="2016-02" db="EMBL/GenBank/DDBJ databases">
        <title>RNAseq analyses of the midgut from blood- or serum-fed Ixodes ricinus ticks.</title>
        <authorList>
            <person name="Perner J."/>
            <person name="Provaznik J."/>
            <person name="Schrenkova J."/>
            <person name="Urbanova V."/>
            <person name="Ribeiro J.M."/>
            <person name="Kopacek P."/>
        </authorList>
    </citation>
    <scope>NUCLEOTIDE SEQUENCE</scope>
    <source>
        <tissue evidence="5">Gut</tissue>
    </source>
</reference>
<name>A0A131Y0X4_IXORI</name>
<feature type="region of interest" description="Disordered" evidence="3">
    <location>
        <begin position="139"/>
        <end position="160"/>
    </location>
</feature>
<evidence type="ECO:0000259" key="4">
    <source>
        <dbReference type="PROSITE" id="PS50003"/>
    </source>
</evidence>
<dbReference type="GO" id="GO:0016316">
    <property type="term" value="F:phosphatidylinositol-3,4-bisphosphate 4-phosphatase activity"/>
    <property type="evidence" value="ECO:0007669"/>
    <property type="project" value="InterPro"/>
</dbReference>
<dbReference type="GO" id="GO:0005737">
    <property type="term" value="C:cytoplasm"/>
    <property type="evidence" value="ECO:0007669"/>
    <property type="project" value="TreeGrafter"/>
</dbReference>
<dbReference type="PANTHER" id="PTHR12187">
    <property type="entry name" value="AGAP000124-PA"/>
    <property type="match status" value="1"/>
</dbReference>
<feature type="region of interest" description="Disordered" evidence="3">
    <location>
        <begin position="592"/>
        <end position="692"/>
    </location>
</feature>
<evidence type="ECO:0000256" key="3">
    <source>
        <dbReference type="SAM" id="MobiDB-lite"/>
    </source>
</evidence>
<dbReference type="EMBL" id="GEFM01003671">
    <property type="protein sequence ID" value="JAP72125.1"/>
    <property type="molecule type" value="mRNA"/>
</dbReference>
<keyword evidence="1" id="KW-0378">Hydrolase</keyword>
<keyword evidence="2" id="KW-0443">Lipid metabolism</keyword>
<sequence>MRFNAKEICAVASQPSYKFEKEGILFIKERQDGLFRRSDVYAERWCRLRGNLLFYYKSKDQCSDPFGVIVLEQYTVKDGPITGALYCFSLAFVGEDLQLAAACAGEREAWLGALRGASYECVRLQLLLLRSRLRSRQRESDPGLYRGPQREAGDPGKKDPLQNEPFLELGLACDNLRCDADGQPPNPLVVVMTGRPAQGLWTKFSQTEIVERCSNPCFLATVGFLKKQACATTEVKLCVYDVRERLTATKSLLGEAVFTLGTLVQMPGCFLRLALVSPSYEGVGFVTVTARELEPELAPAAKAHVADHFWPTAERPRTYSLPATLPRRTLTPLHAQLRVAFDGLCSRTYRFHTGLGAELRVSEIMAESKLSFSFPQLLLNLWINEEKQLMETVTQLGELGPDWQGRQMVSLERHLHRMGSYSEALESLARHRGSHFKPSAAKGQRALQFAPVNMHLQRLWVHNTSSRKKCVYDVITVGAFTAYAQKYNQGGLHRMLNQLRNAYPSLQREGQPSPLGPDRLSTAAQAVLSVEQLGDEVEAQVQRLLRLADLGDAPAMQAAVARIGDRARQLTTLCHPLLVEEALAVWESARADREPVSANGQSTEGQSPDRSDRRPARLKSASLPRQFPLPAFPSPGGSASASDDSSSEDSSKDGAAETADRRDAGSVNGSVRSMDLRPTQLHKSDSMYSTDESRFSGLSEEFEPLDLTHLNIRASIMCMVSRVQHLANAGKEDPAPVLTPCSTPGDLSPWAAELMPSVRKLRQSMACLHKVARFTYALLSLKEPPHTASSSYAVRHRRDVCFSHALTSLVAALMAKVWCQQRDPAFLHALGSAGVLAQFSGLLSCHGDELAMLEDWVVALEDLGGVTFCLEPATNVCSPKPRVEGNRVFLSVVIPAPESVLADVPHRNSSRVQFNVTPVFFNVGINEQATLAEKFGDQSFQERINHDGVAALRDYYRRLQKFPLPKSEAPGARGIQPRDVPLPELIEQIQSRVKSRKSKDVEILHLAMEVCRRLRGLRFTSCKSAKDRTAMSVTLEQGQILVQDFGLDPKELPRAVACMRSEGTRRQNTFKNVGVRKYAFNSLQLMALPKQYRPPPGTFGNVQS</sequence>
<feature type="compositionally biased region" description="Basic and acidic residues" evidence="3">
    <location>
        <begin position="649"/>
        <end position="664"/>
    </location>
</feature>
<dbReference type="SUPFAM" id="SSF49562">
    <property type="entry name" value="C2 domain (Calcium/lipid-binding domain, CaLB)"/>
    <property type="match status" value="1"/>
</dbReference>
<dbReference type="Pfam" id="PF00169">
    <property type="entry name" value="PH"/>
    <property type="match status" value="1"/>
</dbReference>
<dbReference type="Gene3D" id="2.30.29.30">
    <property type="entry name" value="Pleckstrin-homology domain (PH domain)/Phosphotyrosine-binding domain (PTB)"/>
    <property type="match status" value="1"/>
</dbReference>
<evidence type="ECO:0000256" key="2">
    <source>
        <dbReference type="ARBA" id="ARBA00023098"/>
    </source>
</evidence>
<dbReference type="SUPFAM" id="SSF50729">
    <property type="entry name" value="PH domain-like"/>
    <property type="match status" value="1"/>
</dbReference>
<dbReference type="InterPro" id="IPR035892">
    <property type="entry name" value="C2_domain_sf"/>
</dbReference>
<dbReference type="FunFam" id="2.30.29.30:FF:000563">
    <property type="entry name" value="Phosphatidylinositol3,4-bisphosphate 4-phosphatase"/>
    <property type="match status" value="1"/>
</dbReference>
<dbReference type="PROSITE" id="PS50003">
    <property type="entry name" value="PH_DOMAIN"/>
    <property type="match status" value="1"/>
</dbReference>
<evidence type="ECO:0000313" key="5">
    <source>
        <dbReference type="EMBL" id="JAP72125.1"/>
    </source>
</evidence>
<dbReference type="InterPro" id="IPR039034">
    <property type="entry name" value="INPP4"/>
</dbReference>
<evidence type="ECO:0000256" key="1">
    <source>
        <dbReference type="ARBA" id="ARBA00022801"/>
    </source>
</evidence>
<proteinExistence type="evidence at transcript level"/>
<feature type="compositionally biased region" description="Basic and acidic residues" evidence="3">
    <location>
        <begin position="148"/>
        <end position="160"/>
    </location>
</feature>